<dbReference type="Gene3D" id="3.90.550.10">
    <property type="entry name" value="Spore Coat Polysaccharide Biosynthesis Protein SpsA, Chain A"/>
    <property type="match status" value="1"/>
</dbReference>
<dbReference type="GO" id="GO:0016740">
    <property type="term" value="F:transferase activity"/>
    <property type="evidence" value="ECO:0007669"/>
    <property type="project" value="UniProtKB-KW"/>
</dbReference>
<dbReference type="RefSeq" id="WP_135087238.1">
    <property type="nucleotide sequence ID" value="NZ_SPDV01000021.1"/>
</dbReference>
<dbReference type="EMBL" id="SPDV01000021">
    <property type="protein sequence ID" value="TFI57995.1"/>
    <property type="molecule type" value="Genomic_DNA"/>
</dbReference>
<proteinExistence type="predicted"/>
<dbReference type="InterPro" id="IPR050834">
    <property type="entry name" value="Glycosyltransf_2"/>
</dbReference>
<reference evidence="2 3" key="1">
    <citation type="submission" date="2019-03" db="EMBL/GenBank/DDBJ databases">
        <title>Genome sequence of Sphingomonas sp. 17J27-24.</title>
        <authorList>
            <person name="Kim M."/>
            <person name="Maeng S."/>
            <person name="Sathiyaraj S."/>
        </authorList>
    </citation>
    <scope>NUCLEOTIDE SEQUENCE [LARGE SCALE GENOMIC DNA]</scope>
    <source>
        <strain evidence="2 3">17J27-24</strain>
    </source>
</reference>
<dbReference type="CDD" id="cd00761">
    <property type="entry name" value="Glyco_tranf_GTA_type"/>
    <property type="match status" value="1"/>
</dbReference>
<evidence type="ECO:0000259" key="1">
    <source>
        <dbReference type="Pfam" id="PF00535"/>
    </source>
</evidence>
<name>A0A4Y8ZS98_9SPHN</name>
<dbReference type="Proteomes" id="UP000298213">
    <property type="component" value="Unassembled WGS sequence"/>
</dbReference>
<dbReference type="InterPro" id="IPR029044">
    <property type="entry name" value="Nucleotide-diphossugar_trans"/>
</dbReference>
<evidence type="ECO:0000313" key="2">
    <source>
        <dbReference type="EMBL" id="TFI57995.1"/>
    </source>
</evidence>
<gene>
    <name evidence="2" type="ORF">E2493_12425</name>
</gene>
<dbReference type="InterPro" id="IPR001173">
    <property type="entry name" value="Glyco_trans_2-like"/>
</dbReference>
<dbReference type="PANTHER" id="PTHR43685">
    <property type="entry name" value="GLYCOSYLTRANSFERASE"/>
    <property type="match status" value="1"/>
</dbReference>
<sequence length="327" mass="35710">MPFFSILIATRDRPALFGEALASVLAQDFDDVELVVVDDGSAETHRPAYEAVLGPARARLGDRLREIRLVHRPNGHGSSYALNVAAAAASGDYLACLDDDDCWTDKGHLARAARSLRRAPGADLYTANQAAFLRGEPLPDGLWLAALAPLLAGRAGDEDGTWHVRIDDLIAAQGFCHLNCLIVRRGLWEAVGGLDEAIRWENDRDFYIRLIDAATGPILHNPAVVSRHNVPDPARTDNITTSIPQMMKRLHQLRVADKTALFSRHPALREEGRRERGFALQKLARDLARAGDRKAAAHYARSALADTRSAGVAARAALYTLKALLAR</sequence>
<keyword evidence="3" id="KW-1185">Reference proteome</keyword>
<dbReference type="PANTHER" id="PTHR43685:SF2">
    <property type="entry name" value="GLYCOSYLTRANSFERASE 2-LIKE DOMAIN-CONTAINING PROTEIN"/>
    <property type="match status" value="1"/>
</dbReference>
<keyword evidence="2" id="KW-0808">Transferase</keyword>
<feature type="domain" description="Glycosyltransferase 2-like" evidence="1">
    <location>
        <begin position="5"/>
        <end position="118"/>
    </location>
</feature>
<organism evidence="2 3">
    <name type="scientific">Sphingomonas parva</name>
    <dbReference type="NCBI Taxonomy" id="2555898"/>
    <lineage>
        <taxon>Bacteria</taxon>
        <taxon>Pseudomonadati</taxon>
        <taxon>Pseudomonadota</taxon>
        <taxon>Alphaproteobacteria</taxon>
        <taxon>Sphingomonadales</taxon>
        <taxon>Sphingomonadaceae</taxon>
        <taxon>Sphingomonas</taxon>
    </lineage>
</organism>
<dbReference type="AlphaFoldDB" id="A0A4Y8ZS98"/>
<dbReference type="SUPFAM" id="SSF53448">
    <property type="entry name" value="Nucleotide-diphospho-sugar transferases"/>
    <property type="match status" value="1"/>
</dbReference>
<evidence type="ECO:0000313" key="3">
    <source>
        <dbReference type="Proteomes" id="UP000298213"/>
    </source>
</evidence>
<accession>A0A4Y8ZS98</accession>
<dbReference type="Pfam" id="PF00535">
    <property type="entry name" value="Glycos_transf_2"/>
    <property type="match status" value="1"/>
</dbReference>
<comment type="caution">
    <text evidence="2">The sequence shown here is derived from an EMBL/GenBank/DDBJ whole genome shotgun (WGS) entry which is preliminary data.</text>
</comment>
<protein>
    <submittedName>
        <fullName evidence="2">Glycosyltransferase</fullName>
    </submittedName>
</protein>
<dbReference type="OrthoDB" id="9807795at2"/>